<protein>
    <submittedName>
        <fullName evidence="1">Uncharacterized protein</fullName>
    </submittedName>
</protein>
<dbReference type="Proteomes" id="UP000295714">
    <property type="component" value="Unassembled WGS sequence"/>
</dbReference>
<dbReference type="EMBL" id="SMGI01000001">
    <property type="protein sequence ID" value="TCK69103.1"/>
    <property type="molecule type" value="Genomic_DNA"/>
</dbReference>
<reference evidence="1 2" key="1">
    <citation type="journal article" date="2015" name="Stand. Genomic Sci.">
        <title>Genomic Encyclopedia of Bacterial and Archaeal Type Strains, Phase III: the genomes of soil and plant-associated and newly described type strains.</title>
        <authorList>
            <person name="Whitman W.B."/>
            <person name="Woyke T."/>
            <person name="Klenk H.P."/>
            <person name="Zhou Y."/>
            <person name="Lilburn T.G."/>
            <person name="Beck B.J."/>
            <person name="De Vos P."/>
            <person name="Vandamme P."/>
            <person name="Eisen J.A."/>
            <person name="Garrity G."/>
            <person name="Hugenholtz P."/>
            <person name="Kyrpides N.C."/>
        </authorList>
    </citation>
    <scope>NUCLEOTIDE SEQUENCE [LARGE SCALE GENOMIC DNA]</scope>
    <source>
        <strain evidence="1 2">CECT 8445</strain>
    </source>
</reference>
<proteinExistence type="predicted"/>
<organism evidence="1 2">
    <name type="scientific">Winogradskyella wandonensis</name>
    <dbReference type="NCBI Taxonomy" id="1442586"/>
    <lineage>
        <taxon>Bacteria</taxon>
        <taxon>Pseudomonadati</taxon>
        <taxon>Bacteroidota</taxon>
        <taxon>Flavobacteriia</taxon>
        <taxon>Flavobacteriales</taxon>
        <taxon>Flavobacteriaceae</taxon>
        <taxon>Winogradskyella</taxon>
    </lineage>
</organism>
<accession>A0A4R1KWS0</accession>
<keyword evidence="2" id="KW-1185">Reference proteome</keyword>
<name>A0A4R1KWS0_9FLAO</name>
<gene>
    <name evidence="1" type="ORF">DFQ05_0617</name>
</gene>
<evidence type="ECO:0000313" key="2">
    <source>
        <dbReference type="Proteomes" id="UP000295714"/>
    </source>
</evidence>
<comment type="caution">
    <text evidence="1">The sequence shown here is derived from an EMBL/GenBank/DDBJ whole genome shotgun (WGS) entry which is preliminary data.</text>
</comment>
<dbReference type="RefSeq" id="WP_132703454.1">
    <property type="nucleotide sequence ID" value="NZ_SMGI01000001.1"/>
</dbReference>
<evidence type="ECO:0000313" key="1">
    <source>
        <dbReference type="EMBL" id="TCK69103.1"/>
    </source>
</evidence>
<dbReference type="PROSITE" id="PS51257">
    <property type="entry name" value="PROKAR_LIPOPROTEIN"/>
    <property type="match status" value="1"/>
</dbReference>
<dbReference type="AlphaFoldDB" id="A0A4R1KWS0"/>
<sequence>MRTPILLLCMALIGLTACEGRKTMKRSLSESIKTYTTSHYIEETNYIPEAYREIDIDTTLSNGFNVKIKTFTNMKTYIPKSELKDSITYNKKYRAINSEVVIFHKNKKVFEDIIDKDFLISENNTIKDFALLSNIRGVWLNQYQNYENKVVLDINLCTVESYDCKSMKLSIDKNGNYTLSLTKENLL</sequence>
<dbReference type="OrthoDB" id="1441026at2"/>